<keyword evidence="3" id="KW-1185">Reference proteome</keyword>
<dbReference type="SMART" id="SM00491">
    <property type="entry name" value="HELICc2"/>
    <property type="match status" value="1"/>
</dbReference>
<proteinExistence type="predicted"/>
<dbReference type="InterPro" id="IPR045028">
    <property type="entry name" value="DinG/Rad3-like"/>
</dbReference>
<sequence>MFKQWQASQLLSRLTTTGRRVFREPRGSGGMNSVMQAYEVAARQGLRGAVLFCVTGGKLSEGINFSDDLARAVVIIGLPYMNPQCPLVREHYFLNWFCKNWLY</sequence>
<accession>A0A3S5CK94</accession>
<dbReference type="GO" id="GO:0006139">
    <property type="term" value="P:nucleobase-containing compound metabolic process"/>
    <property type="evidence" value="ECO:0007669"/>
    <property type="project" value="InterPro"/>
</dbReference>
<feature type="domain" description="ATP-dependent helicase C-terminal" evidence="1">
    <location>
        <begin position="6"/>
        <end position="96"/>
    </location>
</feature>
<protein>
    <recommendedName>
        <fullName evidence="1">ATP-dependent helicase C-terminal domain-containing protein</fullName>
    </recommendedName>
</protein>
<dbReference type="GO" id="GO:0003676">
    <property type="term" value="F:nucleic acid binding"/>
    <property type="evidence" value="ECO:0007669"/>
    <property type="project" value="InterPro"/>
</dbReference>
<dbReference type="PANTHER" id="PTHR11472:SF41">
    <property type="entry name" value="ATP-DEPENDENT DNA HELICASE DDX11-RELATED"/>
    <property type="match status" value="1"/>
</dbReference>
<organism evidence="2 3">
    <name type="scientific">Protopolystoma xenopodis</name>
    <dbReference type="NCBI Taxonomy" id="117903"/>
    <lineage>
        <taxon>Eukaryota</taxon>
        <taxon>Metazoa</taxon>
        <taxon>Spiralia</taxon>
        <taxon>Lophotrochozoa</taxon>
        <taxon>Platyhelminthes</taxon>
        <taxon>Monogenea</taxon>
        <taxon>Polyopisthocotylea</taxon>
        <taxon>Polystomatidea</taxon>
        <taxon>Polystomatidae</taxon>
        <taxon>Protopolystoma</taxon>
    </lineage>
</organism>
<dbReference type="AlphaFoldDB" id="A0A3S5CK94"/>
<dbReference type="Pfam" id="PF13307">
    <property type="entry name" value="Helicase_C_2"/>
    <property type="match status" value="1"/>
</dbReference>
<dbReference type="Proteomes" id="UP000784294">
    <property type="component" value="Unassembled WGS sequence"/>
</dbReference>
<dbReference type="PANTHER" id="PTHR11472">
    <property type="entry name" value="DNA REPAIR DEAD HELICASE RAD3/XP-D SUBFAMILY MEMBER"/>
    <property type="match status" value="1"/>
</dbReference>
<reference evidence="2" key="1">
    <citation type="submission" date="2018-11" db="EMBL/GenBank/DDBJ databases">
        <authorList>
            <consortium name="Pathogen Informatics"/>
        </authorList>
    </citation>
    <scope>NUCLEOTIDE SEQUENCE</scope>
</reference>
<dbReference type="InterPro" id="IPR027417">
    <property type="entry name" value="P-loop_NTPase"/>
</dbReference>
<comment type="caution">
    <text evidence="2">The sequence shown here is derived from an EMBL/GenBank/DDBJ whole genome shotgun (WGS) entry which is preliminary data.</text>
</comment>
<dbReference type="Gene3D" id="3.40.50.300">
    <property type="entry name" value="P-loop containing nucleotide triphosphate hydrolases"/>
    <property type="match status" value="1"/>
</dbReference>
<dbReference type="GO" id="GO:0034085">
    <property type="term" value="P:establishment of sister chromatid cohesion"/>
    <property type="evidence" value="ECO:0007669"/>
    <property type="project" value="TreeGrafter"/>
</dbReference>
<dbReference type="GO" id="GO:0005524">
    <property type="term" value="F:ATP binding"/>
    <property type="evidence" value="ECO:0007669"/>
    <property type="project" value="InterPro"/>
</dbReference>
<dbReference type="InterPro" id="IPR006555">
    <property type="entry name" value="ATP-dep_Helicase_C"/>
</dbReference>
<evidence type="ECO:0000313" key="2">
    <source>
        <dbReference type="EMBL" id="VEL15234.1"/>
    </source>
</evidence>
<name>A0A3S5CK94_9PLAT</name>
<dbReference type="GO" id="GO:0003678">
    <property type="term" value="F:DNA helicase activity"/>
    <property type="evidence" value="ECO:0007669"/>
    <property type="project" value="TreeGrafter"/>
</dbReference>
<gene>
    <name evidence="2" type="ORF">PXEA_LOCUS8674</name>
</gene>
<evidence type="ECO:0000259" key="1">
    <source>
        <dbReference type="SMART" id="SM00491"/>
    </source>
</evidence>
<evidence type="ECO:0000313" key="3">
    <source>
        <dbReference type="Proteomes" id="UP000784294"/>
    </source>
</evidence>
<dbReference type="GO" id="GO:0016818">
    <property type="term" value="F:hydrolase activity, acting on acid anhydrides, in phosphorus-containing anhydrides"/>
    <property type="evidence" value="ECO:0007669"/>
    <property type="project" value="InterPro"/>
</dbReference>
<dbReference type="OrthoDB" id="267079at2759"/>
<dbReference type="GO" id="GO:0005634">
    <property type="term" value="C:nucleus"/>
    <property type="evidence" value="ECO:0007669"/>
    <property type="project" value="TreeGrafter"/>
</dbReference>
<dbReference type="EMBL" id="CAAALY010023903">
    <property type="protein sequence ID" value="VEL15234.1"/>
    <property type="molecule type" value="Genomic_DNA"/>
</dbReference>